<dbReference type="GeneID" id="24138472"/>
<keyword evidence="1" id="KW-0677">Repeat</keyword>
<name>A0A067BSX4_SAPPC</name>
<accession>A0A067BSX4</accession>
<dbReference type="InterPro" id="IPR050498">
    <property type="entry name" value="Ycf3"/>
</dbReference>
<dbReference type="PANTHER" id="PTHR44858:SF1">
    <property type="entry name" value="UDP-N-ACETYLGLUCOSAMINE--PEPTIDE N-ACETYLGLUCOSAMINYLTRANSFERASE SPINDLY-RELATED"/>
    <property type="match status" value="1"/>
</dbReference>
<evidence type="ECO:0000256" key="1">
    <source>
        <dbReference type="ARBA" id="ARBA00022737"/>
    </source>
</evidence>
<feature type="repeat" description="TPR" evidence="3">
    <location>
        <begin position="1046"/>
        <end position="1079"/>
    </location>
</feature>
<feature type="non-terminal residue" evidence="5">
    <location>
        <position position="1120"/>
    </location>
</feature>
<feature type="repeat" description="TPR" evidence="3">
    <location>
        <begin position="906"/>
        <end position="939"/>
    </location>
</feature>
<reference evidence="5 6" key="1">
    <citation type="journal article" date="2013" name="PLoS Genet.">
        <title>Distinctive expansion of potential virulence genes in the genome of the oomycete fish pathogen Saprolegnia parasitica.</title>
        <authorList>
            <person name="Jiang R.H."/>
            <person name="de Bruijn I."/>
            <person name="Haas B.J."/>
            <person name="Belmonte R."/>
            <person name="Lobach L."/>
            <person name="Christie J."/>
            <person name="van den Ackerveken G."/>
            <person name="Bottin A."/>
            <person name="Bulone V."/>
            <person name="Diaz-Moreno S.M."/>
            <person name="Dumas B."/>
            <person name="Fan L."/>
            <person name="Gaulin E."/>
            <person name="Govers F."/>
            <person name="Grenville-Briggs L.J."/>
            <person name="Horner N.R."/>
            <person name="Levin J.Z."/>
            <person name="Mammella M."/>
            <person name="Meijer H.J."/>
            <person name="Morris P."/>
            <person name="Nusbaum C."/>
            <person name="Oome S."/>
            <person name="Phillips A.J."/>
            <person name="van Rooyen D."/>
            <person name="Rzeszutek E."/>
            <person name="Saraiva M."/>
            <person name="Secombes C.J."/>
            <person name="Seidl M.F."/>
            <person name="Snel B."/>
            <person name="Stassen J.H."/>
            <person name="Sykes S."/>
            <person name="Tripathy S."/>
            <person name="van den Berg H."/>
            <person name="Vega-Arreguin J.C."/>
            <person name="Wawra S."/>
            <person name="Young S.K."/>
            <person name="Zeng Q."/>
            <person name="Dieguez-Uribeondo J."/>
            <person name="Russ C."/>
            <person name="Tyler B.M."/>
            <person name="van West P."/>
        </authorList>
    </citation>
    <scope>NUCLEOTIDE SEQUENCE [LARGE SCALE GENOMIC DNA]</scope>
    <source>
        <strain evidence="5 6">CBS 223.65</strain>
    </source>
</reference>
<dbReference type="KEGG" id="spar:SPRG_16888"/>
<feature type="repeat" description="TPR" evidence="3">
    <location>
        <begin position="1012"/>
        <end position="1045"/>
    </location>
</feature>
<dbReference type="OrthoDB" id="1926212at2759"/>
<dbReference type="InterPro" id="IPR019734">
    <property type="entry name" value="TPR_rpt"/>
</dbReference>
<proteinExistence type="predicted"/>
<dbReference type="VEuPathDB" id="FungiDB:SPRG_16888"/>
<dbReference type="SUPFAM" id="SSF48452">
    <property type="entry name" value="TPR-like"/>
    <property type="match status" value="1"/>
</dbReference>
<dbReference type="OMA" id="ANGSECP"/>
<dbReference type="RefSeq" id="XP_012211573.1">
    <property type="nucleotide sequence ID" value="XM_012356183.1"/>
</dbReference>
<dbReference type="PANTHER" id="PTHR44858">
    <property type="entry name" value="TETRATRICOPEPTIDE REPEAT PROTEIN 6"/>
    <property type="match status" value="1"/>
</dbReference>
<gene>
    <name evidence="5" type="ORF">SPRG_16888</name>
</gene>
<dbReference type="InterPro" id="IPR011990">
    <property type="entry name" value="TPR-like_helical_dom_sf"/>
</dbReference>
<protein>
    <submittedName>
        <fullName evidence="5">Uncharacterized protein</fullName>
    </submittedName>
</protein>
<dbReference type="AlphaFoldDB" id="A0A067BSX4"/>
<organism evidence="5 6">
    <name type="scientific">Saprolegnia parasitica (strain CBS 223.65)</name>
    <dbReference type="NCBI Taxonomy" id="695850"/>
    <lineage>
        <taxon>Eukaryota</taxon>
        <taxon>Sar</taxon>
        <taxon>Stramenopiles</taxon>
        <taxon>Oomycota</taxon>
        <taxon>Saprolegniomycetes</taxon>
        <taxon>Saprolegniales</taxon>
        <taxon>Saprolegniaceae</taxon>
        <taxon>Saprolegnia</taxon>
    </lineage>
</organism>
<keyword evidence="2 3" id="KW-0802">TPR repeat</keyword>
<sequence length="1120" mass="123609">MQEQQLTALYTNIVPAAKITILNAQKWSKRLETRILPALQRALRVKCDVRVVLSHLCIDSVGTTLAPTPEIPHAVGTLLVSLPSMHQGGELTFTNGTDVLELTASQQVVQLFASFNNITSAPITSGCRVALVYALVCDPEAWVPPPTRDDVIEALAAIAQDPPHDIQRIARAVHVVVAYPETLSFQHLKRIDKTLVDVLVATGGYDISLVDFQETSPPTPDVYGGYDLEDDWWGEDPYFEYEVQYENCVTRIESLADIPFAVTSGVQNKGADLFLSDDASANGSECPATAILFWPKRCRVVIAGPSRAVPLLKEAIRNGQITDLFGLSLHDFVLGTLTAFDVAASAINDNDAVELGHLLLQYNDVEVLERFLRNTLPLSTWRSDGAAECLHESLETFGWPALLPAVEAFLARVAKKYNGTRAICRLLASLAGLSTEPEALCPPLNQPFAGEFLKACWQAALMEPCFKPGDAPTEHSILLDWYFDTGLPTRPGDNYLGQWLPPPVLLIVDSFLYARRVGSHSALTAAPSPWHQLKYLPKALLAVIPLQPSLHQAPYVAAIKTALTVQSKHGHLSACEIAALLQYMEVVGGFDATLLSTCRACSRPITDILSAILMFVQHAPLSTATGAFVTSFLLDFAPTLQHPRRDSYGKSPTSSVADLLSALVIVSSKAARKCAAEWRSALPGTLDATRDELWPLVKELRRQVSDARFRELLVYLASECRAAFVGGGALAPLPAFTDYAFTDIEIDAAHCGECADFRCFLRTGCDTVMTIDMSLCLEIECAVQRHPQQLELERDYEGGLDYFILRKRTQPGMASTDAAEAHSRREDVHLTPKPSEPKKGKKRPGALMEQNQEKKTTEHQAIDFYQKASPPRSSGVEIAHSATGVEDHVKAIELISMAIAVRPGHARYFLARGNSLRAINEFEAAISDFDMAISLDDKCPTYYASRGTCFRKLGRAADALEDFTLAIEYDTKRGTHYFNRALVLYDINHYELAISDFTKALDDASGGPRTEFRALHSRGNCYRRLGLFDKCVDDMMQAIKLEPRNSTVYNSLAQCYMEYHDVESAIKHFSTAITLLDSNPAYYNNRGQAYFEKGHEYDRMALADFHLAIKLDGKDAQAYY</sequence>
<dbReference type="Pfam" id="PF13432">
    <property type="entry name" value="TPR_16"/>
    <property type="match status" value="1"/>
</dbReference>
<dbReference type="Proteomes" id="UP000030745">
    <property type="component" value="Unassembled WGS sequence"/>
</dbReference>
<feature type="compositionally biased region" description="Basic and acidic residues" evidence="4">
    <location>
        <begin position="819"/>
        <end position="838"/>
    </location>
</feature>
<evidence type="ECO:0000256" key="2">
    <source>
        <dbReference type="ARBA" id="ARBA00022803"/>
    </source>
</evidence>
<keyword evidence="6" id="KW-1185">Reference proteome</keyword>
<evidence type="ECO:0000313" key="5">
    <source>
        <dbReference type="EMBL" id="KDO17722.1"/>
    </source>
</evidence>
<dbReference type="Pfam" id="PF13181">
    <property type="entry name" value="TPR_8"/>
    <property type="match status" value="1"/>
</dbReference>
<dbReference type="Gene3D" id="1.25.40.10">
    <property type="entry name" value="Tetratricopeptide repeat domain"/>
    <property type="match status" value="3"/>
</dbReference>
<evidence type="ECO:0000256" key="3">
    <source>
        <dbReference type="PROSITE-ProRule" id="PRU00339"/>
    </source>
</evidence>
<evidence type="ECO:0000256" key="4">
    <source>
        <dbReference type="SAM" id="MobiDB-lite"/>
    </source>
</evidence>
<dbReference type="EMBL" id="KK583582">
    <property type="protein sequence ID" value="KDO17722.1"/>
    <property type="molecule type" value="Genomic_DNA"/>
</dbReference>
<feature type="region of interest" description="Disordered" evidence="4">
    <location>
        <begin position="814"/>
        <end position="859"/>
    </location>
</feature>
<dbReference type="SMART" id="SM00028">
    <property type="entry name" value="TPR"/>
    <property type="match status" value="6"/>
</dbReference>
<dbReference type="PROSITE" id="PS50005">
    <property type="entry name" value="TPR"/>
    <property type="match status" value="3"/>
</dbReference>
<evidence type="ECO:0000313" key="6">
    <source>
        <dbReference type="Proteomes" id="UP000030745"/>
    </source>
</evidence>